<dbReference type="PANTHER" id="PTHR11640">
    <property type="entry name" value="NEPHRIN"/>
    <property type="match status" value="1"/>
</dbReference>
<evidence type="ECO:0000256" key="1">
    <source>
        <dbReference type="ARBA" id="ARBA00004479"/>
    </source>
</evidence>
<feature type="non-terminal residue" evidence="7">
    <location>
        <position position="294"/>
    </location>
</feature>
<evidence type="ECO:0000256" key="2">
    <source>
        <dbReference type="ARBA" id="ARBA00023136"/>
    </source>
</evidence>
<keyword evidence="2" id="KW-0472">Membrane</keyword>
<proteinExistence type="predicted"/>
<evidence type="ECO:0000313" key="8">
    <source>
        <dbReference type="Proteomes" id="UP001164746"/>
    </source>
</evidence>
<evidence type="ECO:0000313" key="7">
    <source>
        <dbReference type="EMBL" id="WAR06522.1"/>
    </source>
</evidence>
<comment type="subcellular location">
    <subcellularLocation>
        <location evidence="1">Membrane</location>
        <topology evidence="1">Single-pass type I membrane protein</topology>
    </subcellularLocation>
</comment>
<dbReference type="Proteomes" id="UP001164746">
    <property type="component" value="Chromosome 5"/>
</dbReference>
<keyword evidence="4" id="KW-0325">Glycoprotein</keyword>
<evidence type="ECO:0000256" key="5">
    <source>
        <dbReference type="ARBA" id="ARBA00023319"/>
    </source>
</evidence>
<evidence type="ECO:0000256" key="4">
    <source>
        <dbReference type="ARBA" id="ARBA00023180"/>
    </source>
</evidence>
<dbReference type="InterPro" id="IPR003599">
    <property type="entry name" value="Ig_sub"/>
</dbReference>
<keyword evidence="3" id="KW-1015">Disulfide bond</keyword>
<feature type="domain" description="Ig-like" evidence="6">
    <location>
        <begin position="136"/>
        <end position="290"/>
    </location>
</feature>
<reference evidence="7" key="1">
    <citation type="submission" date="2022-11" db="EMBL/GenBank/DDBJ databases">
        <title>Centuries of genome instability and evolution in soft-shell clam transmissible cancer (bioRxiv).</title>
        <authorList>
            <person name="Hart S.F.M."/>
            <person name="Yonemitsu M.A."/>
            <person name="Giersch R.M."/>
            <person name="Beal B.F."/>
            <person name="Arriagada G."/>
            <person name="Davis B.W."/>
            <person name="Ostrander E.A."/>
            <person name="Goff S.P."/>
            <person name="Metzger M.J."/>
        </authorList>
    </citation>
    <scope>NUCLEOTIDE SEQUENCE</scope>
    <source>
        <strain evidence="7">MELC-2E11</strain>
        <tissue evidence="7">Siphon/mantle</tissue>
    </source>
</reference>
<dbReference type="EMBL" id="CP111016">
    <property type="protein sequence ID" value="WAR06522.1"/>
    <property type="molecule type" value="Genomic_DNA"/>
</dbReference>
<dbReference type="InterPro" id="IPR036179">
    <property type="entry name" value="Ig-like_dom_sf"/>
</dbReference>
<evidence type="ECO:0000259" key="6">
    <source>
        <dbReference type="PROSITE" id="PS50835"/>
    </source>
</evidence>
<dbReference type="PANTHER" id="PTHR11640:SF31">
    <property type="entry name" value="IRREGULAR CHIASM C-ROUGHEST PROTEIN-RELATED"/>
    <property type="match status" value="1"/>
</dbReference>
<dbReference type="InterPro" id="IPR013783">
    <property type="entry name" value="Ig-like_fold"/>
</dbReference>
<protein>
    <recommendedName>
        <fullName evidence="6">Ig-like domain-containing protein</fullName>
    </recommendedName>
</protein>
<evidence type="ECO:0000256" key="3">
    <source>
        <dbReference type="ARBA" id="ARBA00023157"/>
    </source>
</evidence>
<dbReference type="SMART" id="SM00409">
    <property type="entry name" value="IG"/>
    <property type="match status" value="2"/>
</dbReference>
<gene>
    <name evidence="7" type="ORF">MAR_021891</name>
</gene>
<dbReference type="InterPro" id="IPR007110">
    <property type="entry name" value="Ig-like_dom"/>
</dbReference>
<organism evidence="7 8">
    <name type="scientific">Mya arenaria</name>
    <name type="common">Soft-shell clam</name>
    <dbReference type="NCBI Taxonomy" id="6604"/>
    <lineage>
        <taxon>Eukaryota</taxon>
        <taxon>Metazoa</taxon>
        <taxon>Spiralia</taxon>
        <taxon>Lophotrochozoa</taxon>
        <taxon>Mollusca</taxon>
        <taxon>Bivalvia</taxon>
        <taxon>Autobranchia</taxon>
        <taxon>Heteroconchia</taxon>
        <taxon>Euheterodonta</taxon>
        <taxon>Imparidentia</taxon>
        <taxon>Neoheterodontei</taxon>
        <taxon>Myida</taxon>
        <taxon>Myoidea</taxon>
        <taxon>Myidae</taxon>
        <taxon>Mya</taxon>
    </lineage>
</organism>
<dbReference type="Gene3D" id="2.60.40.10">
    <property type="entry name" value="Immunoglobulins"/>
    <property type="match status" value="3"/>
</dbReference>
<sequence>MMENMFIRRITVIIIFTIVTKCKGLVLLTSDQQYVPLYGQTTLTCKVEMDGVIEVNFKKGSIRLIYLSSCSIFDCQVSNATKYSVSKNTQPKGYDLFYLTISDFRETDSDDYHCEVQDNGESGSKFITHADPPGSPSCSVGSATITSSSINAIRGNTIVIYCSCDSNPAPSYSWSMTGVSSSTTGQNLEVIVQDSTTVTLTINNIMPFTSGSTERGMVESSFKVQVTAGFPNKTRIKWERISDMTSVSIGQELGIANIDRTQSGYYRCTASNLMEPTGGDAIVGNSSNIVYIDV</sequence>
<accession>A0ABY7ECJ3</accession>
<keyword evidence="8" id="KW-1185">Reference proteome</keyword>
<dbReference type="InterPro" id="IPR051275">
    <property type="entry name" value="Cell_adhesion_signaling"/>
</dbReference>
<keyword evidence="5" id="KW-0393">Immunoglobulin domain</keyword>
<name>A0ABY7ECJ3_MYAAR</name>
<dbReference type="SUPFAM" id="SSF48726">
    <property type="entry name" value="Immunoglobulin"/>
    <property type="match status" value="2"/>
</dbReference>
<dbReference type="PROSITE" id="PS50835">
    <property type="entry name" value="IG_LIKE"/>
    <property type="match status" value="1"/>
</dbReference>